<reference evidence="1" key="1">
    <citation type="submission" date="2017-07" db="EMBL/GenBank/DDBJ databases">
        <title>Taro Niue Genome Assembly and Annotation.</title>
        <authorList>
            <person name="Atibalentja N."/>
            <person name="Keating K."/>
            <person name="Fields C.J."/>
        </authorList>
    </citation>
    <scope>NUCLEOTIDE SEQUENCE</scope>
    <source>
        <strain evidence="1">Niue_2</strain>
        <tissue evidence="1">Leaf</tissue>
    </source>
</reference>
<protein>
    <submittedName>
        <fullName evidence="1">Uncharacterized protein</fullName>
    </submittedName>
</protein>
<dbReference type="InterPro" id="IPR022228">
    <property type="entry name" value="DUF3755"/>
</dbReference>
<dbReference type="Pfam" id="PF12579">
    <property type="entry name" value="DUF3755"/>
    <property type="match status" value="1"/>
</dbReference>
<dbReference type="OrthoDB" id="19768at2759"/>
<accession>A0A843XAD1</accession>
<comment type="caution">
    <text evidence="1">The sequence shown here is derived from an EMBL/GenBank/DDBJ whole genome shotgun (WGS) entry which is preliminary data.</text>
</comment>
<keyword evidence="2" id="KW-1185">Reference proteome</keyword>
<proteinExistence type="predicted"/>
<evidence type="ECO:0000313" key="2">
    <source>
        <dbReference type="Proteomes" id="UP000652761"/>
    </source>
</evidence>
<dbReference type="EMBL" id="NMUH01006957">
    <property type="protein sequence ID" value="MQM16334.1"/>
    <property type="molecule type" value="Genomic_DNA"/>
</dbReference>
<name>A0A843XAD1_COLES</name>
<feature type="non-terminal residue" evidence="1">
    <location>
        <position position="113"/>
    </location>
</feature>
<dbReference type="AlphaFoldDB" id="A0A843XAD1"/>
<dbReference type="PANTHER" id="PTHR14000">
    <property type="entry name" value="FINGER CCCH DOMAIN PROTEIN, PUTATIVE (DUF3755)-RELATED"/>
    <property type="match status" value="1"/>
</dbReference>
<dbReference type="PANTHER" id="PTHR14000:SF1">
    <property type="entry name" value="HISTONE H2A DEUBIQUITINASE (DUF3755)"/>
    <property type="match status" value="1"/>
</dbReference>
<dbReference type="Proteomes" id="UP000652761">
    <property type="component" value="Unassembled WGS sequence"/>
</dbReference>
<organism evidence="1 2">
    <name type="scientific">Colocasia esculenta</name>
    <name type="common">Wild taro</name>
    <name type="synonym">Arum esculentum</name>
    <dbReference type="NCBI Taxonomy" id="4460"/>
    <lineage>
        <taxon>Eukaryota</taxon>
        <taxon>Viridiplantae</taxon>
        <taxon>Streptophyta</taxon>
        <taxon>Embryophyta</taxon>
        <taxon>Tracheophyta</taxon>
        <taxon>Spermatophyta</taxon>
        <taxon>Magnoliopsida</taxon>
        <taxon>Liliopsida</taxon>
        <taxon>Araceae</taxon>
        <taxon>Aroideae</taxon>
        <taxon>Colocasieae</taxon>
        <taxon>Colocasia</taxon>
    </lineage>
</organism>
<sequence length="113" mass="12600">MDKSNGIFREGPIIDGATQYLLEENVQVLSQIKVNLDSLKLQDNVDLFFHAKNNIDAILRRMSEMPGLMSQMLALPISINEELAGAILSRPQVVAQVFCIVIMILCSCKHPCK</sequence>
<gene>
    <name evidence="1" type="ORF">Taro_049290</name>
</gene>
<evidence type="ECO:0000313" key="1">
    <source>
        <dbReference type="EMBL" id="MQM16334.1"/>
    </source>
</evidence>